<dbReference type="PANTHER" id="PTHR35037:SF3">
    <property type="entry name" value="C-TERMINAL REGION OF AIDA-LIKE PROTEIN"/>
    <property type="match status" value="1"/>
</dbReference>
<dbReference type="InterPro" id="IPR004899">
    <property type="entry name" value="Pertactin_central"/>
</dbReference>
<organism evidence="3 4">
    <name type="scientific">Entomomonas asaccharolytica</name>
    <dbReference type="NCBI Taxonomy" id="2785331"/>
    <lineage>
        <taxon>Bacteria</taxon>
        <taxon>Pseudomonadati</taxon>
        <taxon>Pseudomonadota</taxon>
        <taxon>Gammaproteobacteria</taxon>
        <taxon>Pseudomonadales</taxon>
        <taxon>Pseudomonadaceae</taxon>
        <taxon>Entomomonas</taxon>
    </lineage>
</organism>
<name>A0A974NEQ1_9GAMM</name>
<evidence type="ECO:0000313" key="3">
    <source>
        <dbReference type="EMBL" id="QQP85303.1"/>
    </source>
</evidence>
<dbReference type="InterPro" id="IPR011050">
    <property type="entry name" value="Pectin_lyase_fold/virulence"/>
</dbReference>
<dbReference type="RefSeq" id="WP_201091750.1">
    <property type="nucleotide sequence ID" value="NZ_CP067393.1"/>
</dbReference>
<dbReference type="InterPro" id="IPR006315">
    <property type="entry name" value="OM_autotransptr_brl_dom"/>
</dbReference>
<keyword evidence="1" id="KW-0732">Signal</keyword>
<evidence type="ECO:0000256" key="1">
    <source>
        <dbReference type="ARBA" id="ARBA00022729"/>
    </source>
</evidence>
<dbReference type="PRINTS" id="PR01484">
    <property type="entry name" value="PRTACTNFAMLY"/>
</dbReference>
<dbReference type="InterPro" id="IPR036709">
    <property type="entry name" value="Autotransporte_beta_dom_sf"/>
</dbReference>
<dbReference type="Pfam" id="PF03212">
    <property type="entry name" value="Pertactin"/>
    <property type="match status" value="1"/>
</dbReference>
<dbReference type="InterPro" id="IPR051551">
    <property type="entry name" value="Autotransporter_adhesion"/>
</dbReference>
<dbReference type="PROSITE" id="PS51208">
    <property type="entry name" value="AUTOTRANSPORTER"/>
    <property type="match status" value="1"/>
</dbReference>
<dbReference type="SUPFAM" id="SSF51126">
    <property type="entry name" value="Pectin lyase-like"/>
    <property type="match status" value="1"/>
</dbReference>
<dbReference type="EMBL" id="CP067393">
    <property type="protein sequence ID" value="QQP85303.1"/>
    <property type="molecule type" value="Genomic_DNA"/>
</dbReference>
<dbReference type="Proteomes" id="UP000595278">
    <property type="component" value="Chromosome"/>
</dbReference>
<dbReference type="SMART" id="SM00869">
    <property type="entry name" value="Autotransporter"/>
    <property type="match status" value="1"/>
</dbReference>
<dbReference type="GO" id="GO:0019867">
    <property type="term" value="C:outer membrane"/>
    <property type="evidence" value="ECO:0007669"/>
    <property type="project" value="InterPro"/>
</dbReference>
<evidence type="ECO:0000259" key="2">
    <source>
        <dbReference type="PROSITE" id="PS51208"/>
    </source>
</evidence>
<keyword evidence="4" id="KW-1185">Reference proteome</keyword>
<dbReference type="InterPro" id="IPR005546">
    <property type="entry name" value="Autotransporte_beta"/>
</dbReference>
<dbReference type="Gene3D" id="2.160.20.20">
    <property type="match status" value="1"/>
</dbReference>
<dbReference type="AlphaFoldDB" id="A0A974NEQ1"/>
<feature type="domain" description="Autotransporter" evidence="2">
    <location>
        <begin position="611"/>
        <end position="879"/>
    </location>
</feature>
<dbReference type="Gene3D" id="2.40.128.130">
    <property type="entry name" value="Autotransporter beta-domain"/>
    <property type="match status" value="1"/>
</dbReference>
<reference evidence="3 4" key="1">
    <citation type="submission" date="2021-01" db="EMBL/GenBank/DDBJ databases">
        <title>Entomomonas sp. F2A isolated from a house cricket (Acheta domesticus).</title>
        <authorList>
            <person name="Spergser J."/>
            <person name="Busse H.-J."/>
        </authorList>
    </citation>
    <scope>NUCLEOTIDE SEQUENCE [LARGE SCALE GENOMIC DNA]</scope>
    <source>
        <strain evidence="3 4">F2A</strain>
    </source>
</reference>
<dbReference type="SUPFAM" id="SSF103515">
    <property type="entry name" value="Autotransporter"/>
    <property type="match status" value="1"/>
</dbReference>
<evidence type="ECO:0000313" key="4">
    <source>
        <dbReference type="Proteomes" id="UP000595278"/>
    </source>
</evidence>
<dbReference type="InterPro" id="IPR012332">
    <property type="entry name" value="Autotransporter_pectin_lyase_C"/>
</dbReference>
<dbReference type="NCBIfam" id="TIGR01414">
    <property type="entry name" value="autotrans_barl"/>
    <property type="match status" value="1"/>
</dbReference>
<gene>
    <name evidence="3" type="ORF">JHT90_13090</name>
</gene>
<dbReference type="InterPro" id="IPR003991">
    <property type="entry name" value="Pertactin_virulence_factor"/>
</dbReference>
<dbReference type="KEGG" id="eaz:JHT90_13090"/>
<accession>A0A974NEQ1</accession>
<dbReference type="Pfam" id="PF03797">
    <property type="entry name" value="Autotransporter"/>
    <property type="match status" value="1"/>
</dbReference>
<proteinExistence type="predicted"/>
<sequence length="879" mass="93281">MLKKFSVITLLGIAYNYNLLAQEIKYGYQLQPNQNLSLDGSQHNISAEADTKTLYGIYYSGSSKVELNADPLNMQVINNNTGTSADRYTASVININGQSTSAKPLIDLGDGGHLRVEGDHVYAINLKNSNLSASNINIEASSKYSATGLILNSADVNLTGNNKITIDCDDTTYGVSVSNKSSFKADQVTIDITSTGSGIYTVIGVNVRDNADQIVDLGVGSEINITSAKGGYGISINNGTVIAQDLSIISKGNTASGVVVYNGSFTMIGGTVISDDRGIVVGSVTPKPSNYNHTINLTDVNISATNAALNITEGTMTINRVTAVSASSSATVMAASTNGVINATDVTLHGKGKVVSASEGSVVFSGNTEIIGTASNNSDTLYASSGGTIKTGTNGSKMKIVGNLYTSQFGNNNLIDLKMNSGSELTGKANIYDINTGTINLDMTSSVWNMTNNSSTTLLALSNSQVNFVNSAFTTLTTQQLSGNGTFSMKTDIATAQGDLVKVTGQTAGSHRLNITNQGAAATDGNETLTVVETSDGKGRFSLTNRVEAGGYLYDLRKASNGTDWELYGARGVQSSSALAGVSFLNTSYLLNYIDNQTLLQRLGNLRLATADKVTDGLWMRSFGGKLSSFAGSNLSGFDMSYWGTQLGIDKNIELASGNLLLGTMVGVTQGNPNYKAGDGTAKNYSLGFYTTYLHNNGIYIDGLLKYNNIHNQFNVKDTAGDSVKGKGRTQGVSGSIEVGKRFWLSAQQAGVYIEPQAQLTLAIQGGDTVKASNGLKIKLDTYDSVLGRTGALIGYQIQGNNPIDVYFKTGYVREFSGNTSYRLNGSKEKHSFRGEWLDNGIGISANINKAHNIYVDINYAIGNRFDQKQLNLGYRYNF</sequence>
<dbReference type="PANTHER" id="PTHR35037">
    <property type="entry name" value="C-TERMINAL REGION OF AIDA-LIKE PROTEIN"/>
    <property type="match status" value="1"/>
</dbReference>
<protein>
    <submittedName>
        <fullName evidence="3">Autotransporter outer membrane beta-barrel domain-containing protein</fullName>
    </submittedName>
</protein>